<dbReference type="AlphaFoldDB" id="S8DNS2"/>
<evidence type="ECO:0000256" key="4">
    <source>
        <dbReference type="PROSITE-ProRule" id="PRU00325"/>
    </source>
</evidence>
<dbReference type="PANTHER" id="PTHR31973:SF93">
    <property type="entry name" value="OS01G0595300 PROTEIN"/>
    <property type="match status" value="1"/>
</dbReference>
<gene>
    <name evidence="7" type="ORF">M569_10100</name>
</gene>
<organism evidence="7 8">
    <name type="scientific">Genlisea aurea</name>
    <dbReference type="NCBI Taxonomy" id="192259"/>
    <lineage>
        <taxon>Eukaryota</taxon>
        <taxon>Viridiplantae</taxon>
        <taxon>Streptophyta</taxon>
        <taxon>Embryophyta</taxon>
        <taxon>Tracheophyta</taxon>
        <taxon>Spermatophyta</taxon>
        <taxon>Magnoliopsida</taxon>
        <taxon>eudicotyledons</taxon>
        <taxon>Gunneridae</taxon>
        <taxon>Pentapetalae</taxon>
        <taxon>asterids</taxon>
        <taxon>lamiids</taxon>
        <taxon>Lamiales</taxon>
        <taxon>Lentibulariaceae</taxon>
        <taxon>Genlisea</taxon>
    </lineage>
</organism>
<dbReference type="GO" id="GO:0008270">
    <property type="term" value="F:zinc ion binding"/>
    <property type="evidence" value="ECO:0007669"/>
    <property type="project" value="UniProtKB-KW"/>
</dbReference>
<name>S8DNS2_9LAMI</name>
<dbReference type="InterPro" id="IPR004332">
    <property type="entry name" value="Transposase_MuDR"/>
</dbReference>
<evidence type="ECO:0000256" key="1">
    <source>
        <dbReference type="ARBA" id="ARBA00022723"/>
    </source>
</evidence>
<dbReference type="InterPro" id="IPR006564">
    <property type="entry name" value="Znf_PMZ"/>
</dbReference>
<dbReference type="Proteomes" id="UP000015453">
    <property type="component" value="Unassembled WGS sequence"/>
</dbReference>
<keyword evidence="3" id="KW-0862">Zinc</keyword>
<evidence type="ECO:0000256" key="2">
    <source>
        <dbReference type="ARBA" id="ARBA00022771"/>
    </source>
</evidence>
<evidence type="ECO:0000259" key="6">
    <source>
        <dbReference type="PROSITE" id="PS50966"/>
    </source>
</evidence>
<dbReference type="PANTHER" id="PTHR31973">
    <property type="entry name" value="POLYPROTEIN, PUTATIVE-RELATED"/>
    <property type="match status" value="1"/>
</dbReference>
<dbReference type="Pfam" id="PF04434">
    <property type="entry name" value="SWIM"/>
    <property type="match status" value="1"/>
</dbReference>
<accession>S8DNS2</accession>
<dbReference type="OrthoDB" id="1852000at2759"/>
<dbReference type="Pfam" id="PF03108">
    <property type="entry name" value="DBD_Tnp_Mut"/>
    <property type="match status" value="1"/>
</dbReference>
<keyword evidence="2 4" id="KW-0863">Zinc-finger</keyword>
<keyword evidence="1" id="KW-0479">Metal-binding</keyword>
<sequence length="568" mass="64601">VGQEFPDVDTCRRTLKDIAIALHFEIRIVKSDRSRFIAKCSKEGCPWRIHVAKCPGVPTFTIRTLNGEHSCEGVQSLHHQQASVGWVARSVVSRVKHNPQYKPKEILQDIKDQHGVAVSYMQAWRGKERSMAALHGTYEESFKLLPAYCEQIKKTNPGSVASVVATGTAENSFQRLFVSYRAAIYGFVNGCRPLLELERVHLKGKYLGTLICAAAVDADDSLFPLAVAVVDAESDENYVWFMSELRKLLGVNTENMPRLTILSERTPEMVLAVETHFPNAFHGFCLRHVSENFRDTFKSTKLVNIFWNAVYALTADEFESRVSEMARISLDVLPWLHHFNPELWAVAYFGGVRYGHFTVTVTEILYSWALECHELPIIQTMELVRLQTSAWYDDRRAKAMRLTSVLVPSAEKRVSEAVSDARCYRVLRANEVEFEIVSTERTNIVDIRSRACSCRRWQLYGLPCAHAAAALISCGHDVHLFAEHCFTVRSYRETYSQTMHPIPDRELWKEAAGECPDFSELGPPKTRRPPGRPKKKVLRAESLKRPKRVVQCGRCRMLGHSQKKCTQP</sequence>
<comment type="caution">
    <text evidence="7">The sequence shown here is derived from an EMBL/GenBank/DDBJ whole genome shotgun (WGS) entry which is preliminary data.</text>
</comment>
<dbReference type="InterPro" id="IPR007527">
    <property type="entry name" value="Znf_SWIM"/>
</dbReference>
<dbReference type="SMART" id="SM00575">
    <property type="entry name" value="ZnF_PMZ"/>
    <property type="match status" value="1"/>
</dbReference>
<evidence type="ECO:0000256" key="3">
    <source>
        <dbReference type="ARBA" id="ARBA00022833"/>
    </source>
</evidence>
<dbReference type="Pfam" id="PF10551">
    <property type="entry name" value="MULE"/>
    <property type="match status" value="1"/>
</dbReference>
<dbReference type="EMBL" id="AUSU01004675">
    <property type="protein sequence ID" value="EPS64678.1"/>
    <property type="molecule type" value="Genomic_DNA"/>
</dbReference>
<evidence type="ECO:0000256" key="5">
    <source>
        <dbReference type="SAM" id="MobiDB-lite"/>
    </source>
</evidence>
<feature type="non-terminal residue" evidence="7">
    <location>
        <position position="1"/>
    </location>
</feature>
<feature type="non-terminal residue" evidence="7">
    <location>
        <position position="568"/>
    </location>
</feature>
<keyword evidence="8" id="KW-1185">Reference proteome</keyword>
<evidence type="ECO:0000313" key="7">
    <source>
        <dbReference type="EMBL" id="EPS64678.1"/>
    </source>
</evidence>
<feature type="compositionally biased region" description="Basic residues" evidence="5">
    <location>
        <begin position="525"/>
        <end position="537"/>
    </location>
</feature>
<proteinExistence type="predicted"/>
<dbReference type="InterPro" id="IPR018289">
    <property type="entry name" value="MULE_transposase_dom"/>
</dbReference>
<dbReference type="PROSITE" id="PS50966">
    <property type="entry name" value="ZF_SWIM"/>
    <property type="match status" value="1"/>
</dbReference>
<feature type="region of interest" description="Disordered" evidence="5">
    <location>
        <begin position="517"/>
        <end position="543"/>
    </location>
</feature>
<protein>
    <recommendedName>
        <fullName evidence="6">SWIM-type domain-containing protein</fullName>
    </recommendedName>
</protein>
<reference evidence="7 8" key="1">
    <citation type="journal article" date="2013" name="BMC Genomics">
        <title>The miniature genome of a carnivorous plant Genlisea aurea contains a low number of genes and short non-coding sequences.</title>
        <authorList>
            <person name="Leushkin E.V."/>
            <person name="Sutormin R.A."/>
            <person name="Nabieva E.R."/>
            <person name="Penin A.A."/>
            <person name="Kondrashov A.S."/>
            <person name="Logacheva M.D."/>
        </authorList>
    </citation>
    <scope>NUCLEOTIDE SEQUENCE [LARGE SCALE GENOMIC DNA]</scope>
</reference>
<evidence type="ECO:0000313" key="8">
    <source>
        <dbReference type="Proteomes" id="UP000015453"/>
    </source>
</evidence>
<feature type="domain" description="SWIM-type" evidence="6">
    <location>
        <begin position="434"/>
        <end position="475"/>
    </location>
</feature>